<evidence type="ECO:0000313" key="2">
    <source>
        <dbReference type="Proteomes" id="UP000319817"/>
    </source>
</evidence>
<evidence type="ECO:0000313" key="1">
    <source>
        <dbReference type="EMBL" id="QDT13641.1"/>
    </source>
</evidence>
<reference evidence="1 2" key="1">
    <citation type="submission" date="2019-02" db="EMBL/GenBank/DDBJ databases">
        <title>Deep-cultivation of Planctomycetes and their phenomic and genomic characterization uncovers novel biology.</title>
        <authorList>
            <person name="Wiegand S."/>
            <person name="Jogler M."/>
            <person name="Boedeker C."/>
            <person name="Pinto D."/>
            <person name="Vollmers J."/>
            <person name="Rivas-Marin E."/>
            <person name="Kohn T."/>
            <person name="Peeters S.H."/>
            <person name="Heuer A."/>
            <person name="Rast P."/>
            <person name="Oberbeckmann S."/>
            <person name="Bunk B."/>
            <person name="Jeske O."/>
            <person name="Meyerdierks A."/>
            <person name="Storesund J.E."/>
            <person name="Kallscheuer N."/>
            <person name="Luecker S."/>
            <person name="Lage O.M."/>
            <person name="Pohl T."/>
            <person name="Merkel B.J."/>
            <person name="Hornburger P."/>
            <person name="Mueller R.-W."/>
            <person name="Bruemmer F."/>
            <person name="Labrenz M."/>
            <person name="Spormann A.M."/>
            <person name="Op den Camp H."/>
            <person name="Overmann J."/>
            <person name="Amann R."/>
            <person name="Jetten M.S.M."/>
            <person name="Mascher T."/>
            <person name="Medema M.H."/>
            <person name="Devos D.P."/>
            <person name="Kaster A.-K."/>
            <person name="Ovreas L."/>
            <person name="Rohde M."/>
            <person name="Galperin M.Y."/>
            <person name="Jogler C."/>
        </authorList>
    </citation>
    <scope>NUCLEOTIDE SEQUENCE [LARGE SCALE GENOMIC DNA]</scope>
    <source>
        <strain evidence="1 2">K23_9</strain>
    </source>
</reference>
<keyword evidence="2" id="KW-1185">Reference proteome</keyword>
<proteinExistence type="predicted"/>
<name>A0A517P2N9_9BACT</name>
<gene>
    <name evidence="1" type="ORF">K239x_56610</name>
</gene>
<accession>A0A517P2N9</accession>
<organism evidence="1 2">
    <name type="scientific">Stieleria marina</name>
    <dbReference type="NCBI Taxonomy" id="1930275"/>
    <lineage>
        <taxon>Bacteria</taxon>
        <taxon>Pseudomonadati</taxon>
        <taxon>Planctomycetota</taxon>
        <taxon>Planctomycetia</taxon>
        <taxon>Pirellulales</taxon>
        <taxon>Pirellulaceae</taxon>
        <taxon>Stieleria</taxon>
    </lineage>
</organism>
<dbReference type="Proteomes" id="UP000319817">
    <property type="component" value="Chromosome"/>
</dbReference>
<sequence>MILFLMTSDWLYRAEIKEQRGLGQRKKGWLACGRKPSAIDAAGNKRAVMATSKSYLFASPRFFRYAFTASTGMGIPRMVPSTTNLLPTTP</sequence>
<protein>
    <submittedName>
        <fullName evidence="1">Uncharacterized protein</fullName>
    </submittedName>
</protein>
<dbReference type="AlphaFoldDB" id="A0A517P2N9"/>
<dbReference type="EMBL" id="CP036526">
    <property type="protein sequence ID" value="QDT13641.1"/>
    <property type="molecule type" value="Genomic_DNA"/>
</dbReference>